<dbReference type="AlphaFoldDB" id="A0A3G2JPM9"/>
<proteinExistence type="predicted"/>
<sequence>MTEGTGIRAGDLPDDLTAAEAGMWQAFRNGSGYDLSSGDAIVDDPHGGHPWGPERTVRARIVCWLLLDGPPALAGRVSALKLAGVRITGTLDLAGGQVTPYLELSGCRFDEEVRLPEARFTTVRLVDCSVPRLEAARVHTEGDLHLPRCRFQNGVRLTDAHIGTDLLLNQAIVYRDRSGRSIAADGMTVGQDLQAELLESHGELSLRGAKVGVSLSLRGAKLANPYARLALNAPQLTVGRTLYLTPAGVGSPLLSGTTPARGTRIQRFECRGGVRLDDGRFGDAVDLERARFTFTDDQELSLRRVQTPELRFLGDRPERGKVVLSGARIVNLVDRASSWPDEGNLHMGGFTYENLVPQGPFPLTRRLDWVSAATAEYAPEPYERLAAVLRAAGEDEDAREVLLAKQRRRRETLPLAGKLWGHVQDWTVAYGYRPGRAAVWMTVLWAAGTLAFAHAYHPPTNPGGHPAWSPALFTLDLLLPVIDLGQAGQWQLRGGWQWLAAVMVLLGWILATTVAAGATRLLRRS</sequence>
<dbReference type="KEGG" id="sdd:D9753_26430"/>
<protein>
    <submittedName>
        <fullName evidence="2">Oxidoreductase</fullName>
    </submittedName>
</protein>
<gene>
    <name evidence="2" type="ORF">D9753_26430</name>
</gene>
<feature type="transmembrane region" description="Helical" evidence="1">
    <location>
        <begin position="498"/>
        <end position="522"/>
    </location>
</feature>
<keyword evidence="3" id="KW-1185">Reference proteome</keyword>
<reference evidence="2 3" key="1">
    <citation type="submission" date="2018-10" db="EMBL/GenBank/DDBJ databases">
        <title>The genome of Streptomyces dangxiongensis Z022.</title>
        <authorList>
            <person name="Zhang B."/>
        </authorList>
    </citation>
    <scope>NUCLEOTIDE SEQUENCE [LARGE SCALE GENOMIC DNA]</scope>
    <source>
        <strain evidence="2 3">Z022</strain>
    </source>
</reference>
<keyword evidence="1" id="KW-1133">Transmembrane helix</keyword>
<dbReference type="RefSeq" id="WP_121789263.1">
    <property type="nucleotide sequence ID" value="NZ_CP033073.1"/>
</dbReference>
<dbReference type="Proteomes" id="UP000268329">
    <property type="component" value="Chromosome"/>
</dbReference>
<evidence type="ECO:0000256" key="1">
    <source>
        <dbReference type="SAM" id="Phobius"/>
    </source>
</evidence>
<organism evidence="2 3">
    <name type="scientific">Streptomyces dangxiongensis</name>
    <dbReference type="NCBI Taxonomy" id="1442032"/>
    <lineage>
        <taxon>Bacteria</taxon>
        <taxon>Bacillati</taxon>
        <taxon>Actinomycetota</taxon>
        <taxon>Actinomycetes</taxon>
        <taxon>Kitasatosporales</taxon>
        <taxon>Streptomycetaceae</taxon>
        <taxon>Streptomyces</taxon>
    </lineage>
</organism>
<evidence type="ECO:0000313" key="3">
    <source>
        <dbReference type="Proteomes" id="UP000268329"/>
    </source>
</evidence>
<keyword evidence="1" id="KW-0812">Transmembrane</keyword>
<keyword evidence="1" id="KW-0472">Membrane</keyword>
<name>A0A3G2JPM9_9ACTN</name>
<accession>A0A3G2JPM9</accession>
<dbReference type="OrthoDB" id="5194370at2"/>
<dbReference type="EMBL" id="CP033073">
    <property type="protein sequence ID" value="AYN41827.1"/>
    <property type="molecule type" value="Genomic_DNA"/>
</dbReference>
<evidence type="ECO:0000313" key="2">
    <source>
        <dbReference type="EMBL" id="AYN41827.1"/>
    </source>
</evidence>